<dbReference type="EMBL" id="CM039429">
    <property type="protein sequence ID" value="KAI4348626.1"/>
    <property type="molecule type" value="Genomic_DNA"/>
</dbReference>
<comment type="caution">
    <text evidence="1">The sequence shown here is derived from an EMBL/GenBank/DDBJ whole genome shotgun (WGS) entry which is preliminary data.</text>
</comment>
<reference evidence="1 2" key="1">
    <citation type="journal article" date="2022" name="DNA Res.">
        <title>Chromosomal-level genome assembly of the orchid tree Bauhinia variegata (Leguminosae; Cercidoideae) supports the allotetraploid origin hypothesis of Bauhinia.</title>
        <authorList>
            <person name="Zhong Y."/>
            <person name="Chen Y."/>
            <person name="Zheng D."/>
            <person name="Pang J."/>
            <person name="Liu Y."/>
            <person name="Luo S."/>
            <person name="Meng S."/>
            <person name="Qian L."/>
            <person name="Wei D."/>
            <person name="Dai S."/>
            <person name="Zhou R."/>
        </authorList>
    </citation>
    <scope>NUCLEOTIDE SEQUENCE [LARGE SCALE GENOMIC DNA]</scope>
    <source>
        <strain evidence="1">BV-YZ2020</strain>
    </source>
</reference>
<name>A0ACB9PJI6_BAUVA</name>
<proteinExistence type="predicted"/>
<gene>
    <name evidence="1" type="ORF">L6164_009330</name>
</gene>
<evidence type="ECO:0000313" key="1">
    <source>
        <dbReference type="EMBL" id="KAI4348626.1"/>
    </source>
</evidence>
<protein>
    <submittedName>
        <fullName evidence="1">Uncharacterized protein</fullName>
    </submittedName>
</protein>
<organism evidence="1 2">
    <name type="scientific">Bauhinia variegata</name>
    <name type="common">Purple orchid tree</name>
    <name type="synonym">Phanera variegata</name>
    <dbReference type="NCBI Taxonomy" id="167791"/>
    <lineage>
        <taxon>Eukaryota</taxon>
        <taxon>Viridiplantae</taxon>
        <taxon>Streptophyta</taxon>
        <taxon>Embryophyta</taxon>
        <taxon>Tracheophyta</taxon>
        <taxon>Spermatophyta</taxon>
        <taxon>Magnoliopsida</taxon>
        <taxon>eudicotyledons</taxon>
        <taxon>Gunneridae</taxon>
        <taxon>Pentapetalae</taxon>
        <taxon>rosids</taxon>
        <taxon>fabids</taxon>
        <taxon>Fabales</taxon>
        <taxon>Fabaceae</taxon>
        <taxon>Cercidoideae</taxon>
        <taxon>Cercideae</taxon>
        <taxon>Bauhiniinae</taxon>
        <taxon>Bauhinia</taxon>
    </lineage>
</organism>
<keyword evidence="2" id="KW-1185">Reference proteome</keyword>
<dbReference type="Proteomes" id="UP000828941">
    <property type="component" value="Chromosome 4"/>
</dbReference>
<sequence>MAELFVKQAKQYVDSRPSYPPQLFQFIASNTPSHHLAWDVGTGNGQAAQSLSGIYKNLIATDASENQLQFAAKLPNVRYQHTPSPSTMSLAELAEKVAPESSLDLVTVAQALHWFDLPTFYQQVKWVLKKPRGVIAAWCYNWPRISDAVNSVSDQFYAVDLMPHWDPARRLVENDYRDIDFPFEPVDGVDHTGPFEFVSEKVMDLEDFFTYIRSGSAYQTAKEKGVELLGDDVVEKFMQAWNEDGCCSQRVAKFPVYLRIGRVGDA</sequence>
<evidence type="ECO:0000313" key="2">
    <source>
        <dbReference type="Proteomes" id="UP000828941"/>
    </source>
</evidence>
<accession>A0ACB9PJI6</accession>